<dbReference type="EMBL" id="DF974465">
    <property type="protein sequence ID" value="GAU48731.1"/>
    <property type="molecule type" value="Genomic_DNA"/>
</dbReference>
<keyword evidence="1" id="KW-1133">Transmembrane helix</keyword>
<protein>
    <submittedName>
        <fullName evidence="2">Uncharacterized protein</fullName>
    </submittedName>
</protein>
<dbReference type="AlphaFoldDB" id="A0A2Z6NWY6"/>
<proteinExistence type="predicted"/>
<dbReference type="OrthoDB" id="1849062at2759"/>
<keyword evidence="1" id="KW-0472">Membrane</keyword>
<name>A0A2Z6NWY6_TRISU</name>
<feature type="transmembrane region" description="Helical" evidence="1">
    <location>
        <begin position="114"/>
        <end position="136"/>
    </location>
</feature>
<dbReference type="InterPro" id="IPR004158">
    <property type="entry name" value="DUF247_pln"/>
</dbReference>
<organism evidence="2 3">
    <name type="scientific">Trifolium subterraneum</name>
    <name type="common">Subterranean clover</name>
    <dbReference type="NCBI Taxonomy" id="3900"/>
    <lineage>
        <taxon>Eukaryota</taxon>
        <taxon>Viridiplantae</taxon>
        <taxon>Streptophyta</taxon>
        <taxon>Embryophyta</taxon>
        <taxon>Tracheophyta</taxon>
        <taxon>Spermatophyta</taxon>
        <taxon>Magnoliopsida</taxon>
        <taxon>eudicotyledons</taxon>
        <taxon>Gunneridae</taxon>
        <taxon>Pentapetalae</taxon>
        <taxon>rosids</taxon>
        <taxon>fabids</taxon>
        <taxon>Fabales</taxon>
        <taxon>Fabaceae</taxon>
        <taxon>Papilionoideae</taxon>
        <taxon>50 kb inversion clade</taxon>
        <taxon>NPAAA clade</taxon>
        <taxon>Hologalegina</taxon>
        <taxon>IRL clade</taxon>
        <taxon>Trifolieae</taxon>
        <taxon>Trifolium</taxon>
    </lineage>
</organism>
<sequence>MELEKADIKPESSTPKIQKVVEHLRNRTNYEKYYSPKLVSIGPIHHGEANLKLGEKYKLMWASRYIKEIAETTAYNLHRKIADKIEDLKGLFAEDVLALTGESLNGFGSLEEKLSWMLLVDGCSLLYILFFANSWVFRVMGIKTDEVVLVRMDVLLLENQLPYLVLKLLWIWKFNEAQLMLIMQVFCVRHQLTDLSDDRAWSSIRDVMDIPIPHHLLDFMRNMILAKSSSKVEINLERRRMTTYKNIQDLRAVGIRLKSNRTQKLSDIDFVDGWFVAKLTLPLLIVDNTTAAFYLNLMAYEMCPDFENDYGICSFAFFMDSLIDHPEDVKELRSSGVLLNSLGSDEEVADLFNIICADLVPDMDIYEEVRYKMNNHYQNKCKTWLALGIHTYFSNPWAFIAFLAALFALVLTFIQTWFAIHPTR</sequence>
<evidence type="ECO:0000313" key="3">
    <source>
        <dbReference type="Proteomes" id="UP000242715"/>
    </source>
</evidence>
<keyword evidence="1" id="KW-0812">Transmembrane</keyword>
<evidence type="ECO:0000256" key="1">
    <source>
        <dbReference type="SAM" id="Phobius"/>
    </source>
</evidence>
<reference evidence="3" key="1">
    <citation type="journal article" date="2017" name="Front. Plant Sci.">
        <title>Climate Clever Clovers: New Paradigm to Reduce the Environmental Footprint of Ruminants by Breeding Low Methanogenic Forages Utilizing Haplotype Variation.</title>
        <authorList>
            <person name="Kaur P."/>
            <person name="Appels R."/>
            <person name="Bayer P.E."/>
            <person name="Keeble-Gagnere G."/>
            <person name="Wang J."/>
            <person name="Hirakawa H."/>
            <person name="Shirasawa K."/>
            <person name="Vercoe P."/>
            <person name="Stefanova K."/>
            <person name="Durmic Z."/>
            <person name="Nichols P."/>
            <person name="Revell C."/>
            <person name="Isobe S.N."/>
            <person name="Edwards D."/>
            <person name="Erskine W."/>
        </authorList>
    </citation>
    <scope>NUCLEOTIDE SEQUENCE [LARGE SCALE GENOMIC DNA]</scope>
    <source>
        <strain evidence="3">cv. Daliak</strain>
    </source>
</reference>
<accession>A0A2Z6NWY6</accession>
<keyword evidence="3" id="KW-1185">Reference proteome</keyword>
<dbReference type="PANTHER" id="PTHR31549">
    <property type="entry name" value="PROTEIN, PUTATIVE (DUF247)-RELATED-RELATED"/>
    <property type="match status" value="1"/>
</dbReference>
<dbReference type="Pfam" id="PF03140">
    <property type="entry name" value="DUF247"/>
    <property type="match status" value="1"/>
</dbReference>
<feature type="transmembrane region" description="Helical" evidence="1">
    <location>
        <begin position="397"/>
        <end position="420"/>
    </location>
</feature>
<dbReference type="Proteomes" id="UP000242715">
    <property type="component" value="Unassembled WGS sequence"/>
</dbReference>
<evidence type="ECO:0000313" key="2">
    <source>
        <dbReference type="EMBL" id="GAU48731.1"/>
    </source>
</evidence>
<gene>
    <name evidence="2" type="ORF">TSUD_192300</name>
</gene>
<dbReference type="PANTHER" id="PTHR31549:SF191">
    <property type="entry name" value="DUF247 DOMAIN PROTEIN"/>
    <property type="match status" value="1"/>
</dbReference>